<organism evidence="8 9">
    <name type="scientific">Kouleothrix aurantiaca</name>
    <dbReference type="NCBI Taxonomy" id="186479"/>
    <lineage>
        <taxon>Bacteria</taxon>
        <taxon>Bacillati</taxon>
        <taxon>Chloroflexota</taxon>
        <taxon>Chloroflexia</taxon>
        <taxon>Chloroflexales</taxon>
        <taxon>Roseiflexineae</taxon>
        <taxon>Roseiflexaceae</taxon>
        <taxon>Kouleothrix</taxon>
    </lineage>
</organism>
<dbReference type="InterPro" id="IPR036890">
    <property type="entry name" value="HATPase_C_sf"/>
</dbReference>
<reference evidence="8 9" key="1">
    <citation type="submission" date="2015-09" db="EMBL/GenBank/DDBJ databases">
        <title>Draft genome sequence of Kouleothrix aurantiaca JCM 19913.</title>
        <authorList>
            <person name="Hemp J."/>
        </authorList>
    </citation>
    <scope>NUCLEOTIDE SEQUENCE [LARGE SCALE GENOMIC DNA]</scope>
    <source>
        <strain evidence="8 9">COM-B</strain>
    </source>
</reference>
<comment type="catalytic activity">
    <reaction evidence="1">
        <text>ATP + protein L-histidine = ADP + protein N-phospho-L-histidine.</text>
        <dbReference type="EC" id="2.7.13.3"/>
    </reaction>
</comment>
<accession>A0A0P9DCD8</accession>
<dbReference type="Proteomes" id="UP000050509">
    <property type="component" value="Unassembled WGS sequence"/>
</dbReference>
<dbReference type="InterPro" id="IPR005467">
    <property type="entry name" value="His_kinase_dom"/>
</dbReference>
<dbReference type="InterPro" id="IPR036097">
    <property type="entry name" value="HisK_dim/P_sf"/>
</dbReference>
<dbReference type="PANTHER" id="PTHR43711">
    <property type="entry name" value="TWO-COMPONENT HISTIDINE KINASE"/>
    <property type="match status" value="1"/>
</dbReference>
<name>A0A0P9DCD8_9CHLR</name>
<dbReference type="Pfam" id="PF00512">
    <property type="entry name" value="HisKA"/>
    <property type="match status" value="1"/>
</dbReference>
<dbReference type="Pfam" id="PF02518">
    <property type="entry name" value="HATPase_c"/>
    <property type="match status" value="1"/>
</dbReference>
<evidence type="ECO:0000256" key="2">
    <source>
        <dbReference type="ARBA" id="ARBA00012438"/>
    </source>
</evidence>
<evidence type="ECO:0000259" key="7">
    <source>
        <dbReference type="PROSITE" id="PS50109"/>
    </source>
</evidence>
<dbReference type="PROSITE" id="PS50109">
    <property type="entry name" value="HIS_KIN"/>
    <property type="match status" value="1"/>
</dbReference>
<dbReference type="InterPro" id="IPR050736">
    <property type="entry name" value="Sensor_HK_Regulatory"/>
</dbReference>
<dbReference type="CDD" id="cd00082">
    <property type="entry name" value="HisKA"/>
    <property type="match status" value="1"/>
</dbReference>
<comment type="caution">
    <text evidence="8">The sequence shown here is derived from an EMBL/GenBank/DDBJ whole genome shotgun (WGS) entry which is preliminary data.</text>
</comment>
<keyword evidence="5" id="KW-0418">Kinase</keyword>
<sequence length="216" mass="23818">LIGYADLLLRRAQRDGQLPERDQRAVRIISDQAGRLNRLIAALLDLSRIETGQLSIERGEVALSALVDRLVRETQATLQTHHQLAWDLPDEPLTVSGDELRVEQVVQNLIQNAIKYSPAGGTITVRLARDGEWARLLVSDEGIGIPEQALPNLFKRFYRAPNTDEHHISGMGVGLFVVREIVQLHGGDIHVESTEGKGTTVTLLLPLMSSTELGQA</sequence>
<feature type="domain" description="Histidine kinase" evidence="7">
    <location>
        <begin position="1"/>
        <end position="209"/>
    </location>
</feature>
<dbReference type="PANTHER" id="PTHR43711:SF1">
    <property type="entry name" value="HISTIDINE KINASE 1"/>
    <property type="match status" value="1"/>
</dbReference>
<evidence type="ECO:0000313" key="9">
    <source>
        <dbReference type="Proteomes" id="UP000050509"/>
    </source>
</evidence>
<dbReference type="AlphaFoldDB" id="A0A0P9DCD8"/>
<dbReference type="PRINTS" id="PR00344">
    <property type="entry name" value="BCTRLSENSOR"/>
</dbReference>
<keyword evidence="4" id="KW-0808">Transferase</keyword>
<dbReference type="GO" id="GO:0000155">
    <property type="term" value="F:phosphorelay sensor kinase activity"/>
    <property type="evidence" value="ECO:0007669"/>
    <property type="project" value="InterPro"/>
</dbReference>
<dbReference type="FunFam" id="3.30.565.10:FF:000006">
    <property type="entry name" value="Sensor histidine kinase WalK"/>
    <property type="match status" value="1"/>
</dbReference>
<proteinExistence type="predicted"/>
<dbReference type="SMART" id="SM00387">
    <property type="entry name" value="HATPase_c"/>
    <property type="match status" value="1"/>
</dbReference>
<dbReference type="SUPFAM" id="SSF55874">
    <property type="entry name" value="ATPase domain of HSP90 chaperone/DNA topoisomerase II/histidine kinase"/>
    <property type="match status" value="1"/>
</dbReference>
<keyword evidence="9" id="KW-1185">Reference proteome</keyword>
<evidence type="ECO:0000256" key="6">
    <source>
        <dbReference type="ARBA" id="ARBA00023012"/>
    </source>
</evidence>
<dbReference type="EC" id="2.7.13.3" evidence="2"/>
<gene>
    <name evidence="8" type="ORF">SE17_28670</name>
</gene>
<dbReference type="InterPro" id="IPR004358">
    <property type="entry name" value="Sig_transdc_His_kin-like_C"/>
</dbReference>
<dbReference type="Gene3D" id="3.30.565.10">
    <property type="entry name" value="Histidine kinase-like ATPase, C-terminal domain"/>
    <property type="match status" value="1"/>
</dbReference>
<evidence type="ECO:0000256" key="1">
    <source>
        <dbReference type="ARBA" id="ARBA00000085"/>
    </source>
</evidence>
<evidence type="ECO:0000256" key="3">
    <source>
        <dbReference type="ARBA" id="ARBA00022553"/>
    </source>
</evidence>
<evidence type="ECO:0000256" key="4">
    <source>
        <dbReference type="ARBA" id="ARBA00022679"/>
    </source>
</evidence>
<feature type="non-terminal residue" evidence="8">
    <location>
        <position position="1"/>
    </location>
</feature>
<dbReference type="SUPFAM" id="SSF47384">
    <property type="entry name" value="Homodimeric domain of signal transducing histidine kinase"/>
    <property type="match status" value="1"/>
</dbReference>
<dbReference type="EMBL" id="LJCR01001558">
    <property type="protein sequence ID" value="KPV50145.1"/>
    <property type="molecule type" value="Genomic_DNA"/>
</dbReference>
<evidence type="ECO:0000256" key="5">
    <source>
        <dbReference type="ARBA" id="ARBA00022777"/>
    </source>
</evidence>
<evidence type="ECO:0000313" key="8">
    <source>
        <dbReference type="EMBL" id="KPV50145.1"/>
    </source>
</evidence>
<dbReference type="CDD" id="cd00075">
    <property type="entry name" value="HATPase"/>
    <property type="match status" value="1"/>
</dbReference>
<dbReference type="InterPro" id="IPR003661">
    <property type="entry name" value="HisK_dim/P_dom"/>
</dbReference>
<protein>
    <recommendedName>
        <fullName evidence="2">histidine kinase</fullName>
        <ecNumber evidence="2">2.7.13.3</ecNumber>
    </recommendedName>
</protein>
<keyword evidence="3" id="KW-0597">Phosphoprotein</keyword>
<dbReference type="InterPro" id="IPR003594">
    <property type="entry name" value="HATPase_dom"/>
</dbReference>
<keyword evidence="6" id="KW-0902">Two-component regulatory system</keyword>
<dbReference type="Gene3D" id="1.10.287.130">
    <property type="match status" value="1"/>
</dbReference>